<feature type="transmembrane region" description="Helical" evidence="1">
    <location>
        <begin position="56"/>
        <end position="78"/>
    </location>
</feature>
<organism evidence="2 3">
    <name type="scientific">Glomus cerebriforme</name>
    <dbReference type="NCBI Taxonomy" id="658196"/>
    <lineage>
        <taxon>Eukaryota</taxon>
        <taxon>Fungi</taxon>
        <taxon>Fungi incertae sedis</taxon>
        <taxon>Mucoromycota</taxon>
        <taxon>Glomeromycotina</taxon>
        <taxon>Glomeromycetes</taxon>
        <taxon>Glomerales</taxon>
        <taxon>Glomeraceae</taxon>
        <taxon>Glomus</taxon>
    </lineage>
</organism>
<dbReference type="AlphaFoldDB" id="A0A397SSZ2"/>
<evidence type="ECO:0000313" key="2">
    <source>
        <dbReference type="EMBL" id="RIA89223.1"/>
    </source>
</evidence>
<gene>
    <name evidence="2" type="ORF">C1645_738812</name>
</gene>
<dbReference type="EMBL" id="QKYT01000228">
    <property type="protein sequence ID" value="RIA89223.1"/>
    <property type="molecule type" value="Genomic_DNA"/>
</dbReference>
<name>A0A397SSZ2_9GLOM</name>
<reference evidence="2 3" key="1">
    <citation type="submission" date="2018-06" db="EMBL/GenBank/DDBJ databases">
        <title>Comparative genomics reveals the genomic features of Rhizophagus irregularis, R. cerebriforme, R. diaphanum and Gigaspora rosea, and their symbiotic lifestyle signature.</title>
        <authorList>
            <person name="Morin E."/>
            <person name="San Clemente H."/>
            <person name="Chen E.C.H."/>
            <person name="De La Providencia I."/>
            <person name="Hainaut M."/>
            <person name="Kuo A."/>
            <person name="Kohler A."/>
            <person name="Murat C."/>
            <person name="Tang N."/>
            <person name="Roy S."/>
            <person name="Loubradou J."/>
            <person name="Henrissat B."/>
            <person name="Grigoriev I.V."/>
            <person name="Corradi N."/>
            <person name="Roux C."/>
            <person name="Martin F.M."/>
        </authorList>
    </citation>
    <scope>NUCLEOTIDE SEQUENCE [LARGE SCALE GENOMIC DNA]</scope>
    <source>
        <strain evidence="2 3">DAOM 227022</strain>
    </source>
</reference>
<keyword evidence="1" id="KW-1133">Transmembrane helix</keyword>
<evidence type="ECO:0000313" key="3">
    <source>
        <dbReference type="Proteomes" id="UP000265703"/>
    </source>
</evidence>
<keyword evidence="1" id="KW-0472">Membrane</keyword>
<evidence type="ECO:0000256" key="1">
    <source>
        <dbReference type="SAM" id="Phobius"/>
    </source>
</evidence>
<accession>A0A397SSZ2</accession>
<dbReference type="Proteomes" id="UP000265703">
    <property type="component" value="Unassembled WGS sequence"/>
</dbReference>
<keyword evidence="3" id="KW-1185">Reference proteome</keyword>
<keyword evidence="1" id="KW-0812">Transmembrane</keyword>
<comment type="caution">
    <text evidence="2">The sequence shown here is derived from an EMBL/GenBank/DDBJ whole genome shotgun (WGS) entry which is preliminary data.</text>
</comment>
<protein>
    <submittedName>
        <fullName evidence="2">Uncharacterized protein</fullName>
    </submittedName>
</protein>
<proteinExistence type="predicted"/>
<sequence length="113" mass="13277">MYVVDKYDAFILPNSSVCFSEIGNAVEVIKKFKNGFIQMTERLYKDGEFKARRHSLYIYCTIFWLCTVKVWLIIVMIIHMKMGCNPLDKIQAKDVPAYDQYNPALYDHYTSQS</sequence>
<dbReference type="OrthoDB" id="2442246at2759"/>